<dbReference type="AlphaFoldDB" id="A0A2T0SW14"/>
<gene>
    <name evidence="1" type="ORF">CLV58_11058</name>
</gene>
<sequence length="68" mass="7807">MANRKKQLIRIIFDVLDGMNQHVLLNVDRSMAAADPDEAVDMAFDEMQRQFKQDDIRLTRVRIGFAGA</sequence>
<keyword evidence="2" id="KW-1185">Reference proteome</keyword>
<dbReference type="OrthoDB" id="964504at2"/>
<name>A0A2T0SW14_9BACT</name>
<accession>A0A2T0SW14</accession>
<protein>
    <submittedName>
        <fullName evidence="1">Uncharacterized protein</fullName>
    </submittedName>
</protein>
<dbReference type="Proteomes" id="UP000238375">
    <property type="component" value="Unassembled WGS sequence"/>
</dbReference>
<proteinExistence type="predicted"/>
<evidence type="ECO:0000313" key="2">
    <source>
        <dbReference type="Proteomes" id="UP000238375"/>
    </source>
</evidence>
<dbReference type="EMBL" id="PVTE01000010">
    <property type="protein sequence ID" value="PRY37589.1"/>
    <property type="molecule type" value="Genomic_DNA"/>
</dbReference>
<evidence type="ECO:0000313" key="1">
    <source>
        <dbReference type="EMBL" id="PRY37589.1"/>
    </source>
</evidence>
<dbReference type="RefSeq" id="WP_106138309.1">
    <property type="nucleotide sequence ID" value="NZ_PVTE01000010.1"/>
</dbReference>
<reference evidence="1 2" key="1">
    <citation type="submission" date="2018-03" db="EMBL/GenBank/DDBJ databases">
        <title>Genomic Encyclopedia of Archaeal and Bacterial Type Strains, Phase II (KMG-II): from individual species to whole genera.</title>
        <authorList>
            <person name="Goeker M."/>
        </authorList>
    </citation>
    <scope>NUCLEOTIDE SEQUENCE [LARGE SCALE GENOMIC DNA]</scope>
    <source>
        <strain evidence="1 2">DSM 28354</strain>
    </source>
</reference>
<comment type="caution">
    <text evidence="1">The sequence shown here is derived from an EMBL/GenBank/DDBJ whole genome shotgun (WGS) entry which is preliminary data.</text>
</comment>
<organism evidence="1 2">
    <name type="scientific">Spirosoma oryzae</name>
    <dbReference type="NCBI Taxonomy" id="1469603"/>
    <lineage>
        <taxon>Bacteria</taxon>
        <taxon>Pseudomonadati</taxon>
        <taxon>Bacteroidota</taxon>
        <taxon>Cytophagia</taxon>
        <taxon>Cytophagales</taxon>
        <taxon>Cytophagaceae</taxon>
        <taxon>Spirosoma</taxon>
    </lineage>
</organism>